<dbReference type="EMBL" id="VUMS01000014">
    <property type="protein sequence ID" value="MST66866.1"/>
    <property type="molecule type" value="Genomic_DNA"/>
</dbReference>
<evidence type="ECO:0000259" key="4">
    <source>
        <dbReference type="PROSITE" id="PS01124"/>
    </source>
</evidence>
<dbReference type="SMART" id="SM00342">
    <property type="entry name" value="HTH_ARAC"/>
    <property type="match status" value="1"/>
</dbReference>
<dbReference type="InterPro" id="IPR018062">
    <property type="entry name" value="HTH_AraC-typ_CS"/>
</dbReference>
<sequence>MRTVMTVEHSNTENTTALRIYYCGREQCAPGHFWGPAIRPHYLLHVVLHGKGEFFYQEKKYELSAGDAFLIEPMQTHYYQADKEEPWEYAWVGFDGSCVEEVLSSTIFQSSPVFTTDSALCIQPMIRLNALFFAPEKNPLGLASAFLRLLSCMTRLDTSGRNDHNEQYYQQALEYISNNYSYNLKIQDIADYIGVDRTYLYKIFMREAQISPKQYLLQYRIRAAAKLLQTQNYNVTEIAYSCGFRDSAAFCYHFRQQIGMTPRQYREKIRSGTY</sequence>
<dbReference type="PANTHER" id="PTHR43280">
    <property type="entry name" value="ARAC-FAMILY TRANSCRIPTIONAL REGULATOR"/>
    <property type="match status" value="1"/>
</dbReference>
<keyword evidence="2" id="KW-0238">DNA-binding</keyword>
<keyword evidence="1" id="KW-0805">Transcription regulation</keyword>
<evidence type="ECO:0000313" key="6">
    <source>
        <dbReference type="Proteomes" id="UP000440513"/>
    </source>
</evidence>
<evidence type="ECO:0000256" key="3">
    <source>
        <dbReference type="ARBA" id="ARBA00023163"/>
    </source>
</evidence>
<feature type="domain" description="HTH araC/xylS-type" evidence="4">
    <location>
        <begin position="170"/>
        <end position="268"/>
    </location>
</feature>
<dbReference type="SUPFAM" id="SSF51215">
    <property type="entry name" value="Regulatory protein AraC"/>
    <property type="match status" value="1"/>
</dbReference>
<dbReference type="Gene3D" id="1.10.10.60">
    <property type="entry name" value="Homeodomain-like"/>
    <property type="match status" value="2"/>
</dbReference>
<reference evidence="5 6" key="1">
    <citation type="submission" date="2019-08" db="EMBL/GenBank/DDBJ databases">
        <title>In-depth cultivation of the pig gut microbiome towards novel bacterial diversity and tailored functional studies.</title>
        <authorList>
            <person name="Wylensek D."/>
            <person name="Hitch T.C.A."/>
            <person name="Clavel T."/>
        </authorList>
    </citation>
    <scope>NUCLEOTIDE SEQUENCE [LARGE SCALE GENOMIC DNA]</scope>
    <source>
        <strain evidence="5 6">BSM-380-WT-5A</strain>
    </source>
</reference>
<accession>A0A7X2P3P5</accession>
<dbReference type="InterPro" id="IPR009057">
    <property type="entry name" value="Homeodomain-like_sf"/>
</dbReference>
<dbReference type="Pfam" id="PF12833">
    <property type="entry name" value="HTH_18"/>
    <property type="match status" value="1"/>
</dbReference>
<keyword evidence="3" id="KW-0804">Transcription</keyword>
<dbReference type="CDD" id="cd06986">
    <property type="entry name" value="cupin_MmsR-like_N"/>
    <property type="match status" value="1"/>
</dbReference>
<name>A0A7X2P3P5_9FIRM</name>
<dbReference type="Gene3D" id="2.60.120.280">
    <property type="entry name" value="Regulatory protein AraC"/>
    <property type="match status" value="1"/>
</dbReference>
<dbReference type="PROSITE" id="PS01124">
    <property type="entry name" value="HTH_ARAC_FAMILY_2"/>
    <property type="match status" value="1"/>
</dbReference>
<comment type="caution">
    <text evidence="5">The sequence shown here is derived from an EMBL/GenBank/DDBJ whole genome shotgun (WGS) entry which is preliminary data.</text>
</comment>
<dbReference type="InterPro" id="IPR018060">
    <property type="entry name" value="HTH_AraC"/>
</dbReference>
<gene>
    <name evidence="5" type="ORF">FYJ57_09030</name>
</gene>
<dbReference type="SUPFAM" id="SSF46689">
    <property type="entry name" value="Homeodomain-like"/>
    <property type="match status" value="2"/>
</dbReference>
<dbReference type="AlphaFoldDB" id="A0A7X2P3P5"/>
<evidence type="ECO:0000256" key="2">
    <source>
        <dbReference type="ARBA" id="ARBA00023125"/>
    </source>
</evidence>
<organism evidence="5 6">
    <name type="scientific">Oliverpabstia intestinalis</name>
    <dbReference type="NCBI Taxonomy" id="2606633"/>
    <lineage>
        <taxon>Bacteria</taxon>
        <taxon>Bacillati</taxon>
        <taxon>Bacillota</taxon>
        <taxon>Clostridia</taxon>
        <taxon>Lachnospirales</taxon>
        <taxon>Lachnospiraceae</taxon>
        <taxon>Oliverpabstia</taxon>
    </lineage>
</organism>
<dbReference type="PRINTS" id="PR00032">
    <property type="entry name" value="HTHARAC"/>
</dbReference>
<dbReference type="GO" id="GO:0003700">
    <property type="term" value="F:DNA-binding transcription factor activity"/>
    <property type="evidence" value="ECO:0007669"/>
    <property type="project" value="InterPro"/>
</dbReference>
<dbReference type="Proteomes" id="UP000440513">
    <property type="component" value="Unassembled WGS sequence"/>
</dbReference>
<keyword evidence="6" id="KW-1185">Reference proteome</keyword>
<dbReference type="GO" id="GO:0043565">
    <property type="term" value="F:sequence-specific DNA binding"/>
    <property type="evidence" value="ECO:0007669"/>
    <property type="project" value="InterPro"/>
</dbReference>
<dbReference type="InterPro" id="IPR003313">
    <property type="entry name" value="AraC-bd"/>
</dbReference>
<dbReference type="InterPro" id="IPR020449">
    <property type="entry name" value="Tscrpt_reg_AraC-type_HTH"/>
</dbReference>
<evidence type="ECO:0000256" key="1">
    <source>
        <dbReference type="ARBA" id="ARBA00023015"/>
    </source>
</evidence>
<dbReference type="InterPro" id="IPR037923">
    <property type="entry name" value="HTH-like"/>
</dbReference>
<dbReference type="Pfam" id="PF02311">
    <property type="entry name" value="AraC_binding"/>
    <property type="match status" value="1"/>
</dbReference>
<protein>
    <submittedName>
        <fullName evidence="5">AraC family transcriptional regulator</fullName>
    </submittedName>
</protein>
<evidence type="ECO:0000313" key="5">
    <source>
        <dbReference type="EMBL" id="MST66866.1"/>
    </source>
</evidence>
<dbReference type="PROSITE" id="PS00041">
    <property type="entry name" value="HTH_ARAC_FAMILY_1"/>
    <property type="match status" value="1"/>
</dbReference>
<dbReference type="PANTHER" id="PTHR43280:SF2">
    <property type="entry name" value="HTH-TYPE TRANSCRIPTIONAL REGULATOR EXSA"/>
    <property type="match status" value="1"/>
</dbReference>
<proteinExistence type="predicted"/>